<keyword evidence="10" id="KW-1185">Reference proteome</keyword>
<comment type="caution">
    <text evidence="9">The sequence shown here is derived from an EMBL/GenBank/DDBJ whole genome shotgun (WGS) entry which is preliminary data.</text>
</comment>
<feature type="transmembrane region" description="Helical" evidence="8">
    <location>
        <begin position="226"/>
        <end position="247"/>
    </location>
</feature>
<feature type="transmembrane region" description="Helical" evidence="8">
    <location>
        <begin position="91"/>
        <end position="112"/>
    </location>
</feature>
<organism evidence="9 10">
    <name type="scientific">Glutamicibacter soli</name>
    <dbReference type="NCBI Taxonomy" id="453836"/>
    <lineage>
        <taxon>Bacteria</taxon>
        <taxon>Bacillati</taxon>
        <taxon>Actinomycetota</taxon>
        <taxon>Actinomycetes</taxon>
        <taxon>Micrococcales</taxon>
        <taxon>Micrococcaceae</taxon>
        <taxon>Glutamicibacter</taxon>
    </lineage>
</organism>
<dbReference type="Pfam" id="PF01554">
    <property type="entry name" value="MatE"/>
    <property type="match status" value="2"/>
</dbReference>
<feature type="transmembrane region" description="Helical" evidence="8">
    <location>
        <begin position="259"/>
        <end position="278"/>
    </location>
</feature>
<evidence type="ECO:0000256" key="6">
    <source>
        <dbReference type="ARBA" id="ARBA00022989"/>
    </source>
</evidence>
<dbReference type="AlphaFoldDB" id="A0A365YIG2"/>
<evidence type="ECO:0000256" key="7">
    <source>
        <dbReference type="ARBA" id="ARBA00023136"/>
    </source>
</evidence>
<name>A0A365YIG2_9MICC</name>
<dbReference type="GO" id="GO:0015297">
    <property type="term" value="F:antiporter activity"/>
    <property type="evidence" value="ECO:0007669"/>
    <property type="project" value="InterPro"/>
</dbReference>
<dbReference type="PIRSF" id="PIRSF006603">
    <property type="entry name" value="DinF"/>
    <property type="match status" value="1"/>
</dbReference>
<comment type="similarity">
    <text evidence="2">Belongs to the multi antimicrobial extrusion (MATE) (TC 2.A.66.1) family.</text>
</comment>
<feature type="transmembrane region" description="Helical" evidence="8">
    <location>
        <begin position="307"/>
        <end position="331"/>
    </location>
</feature>
<gene>
    <name evidence="9" type="ORF">C1H84_08215</name>
</gene>
<dbReference type="GO" id="GO:0042910">
    <property type="term" value="F:xenobiotic transmembrane transporter activity"/>
    <property type="evidence" value="ECO:0007669"/>
    <property type="project" value="InterPro"/>
</dbReference>
<evidence type="ECO:0000256" key="5">
    <source>
        <dbReference type="ARBA" id="ARBA00022692"/>
    </source>
</evidence>
<reference evidence="9 10" key="1">
    <citation type="submission" date="2018-01" db="EMBL/GenBank/DDBJ databases">
        <title>Glutamicibacter soli strain NHPC-3 Whole genome sequence and assembly.</title>
        <authorList>
            <person name="Choudhury P."/>
            <person name="Gupta D."/>
            <person name="Sengupta K."/>
            <person name="Jawed A."/>
            <person name="Sultana N."/>
            <person name="Saha P."/>
        </authorList>
    </citation>
    <scope>NUCLEOTIDE SEQUENCE [LARGE SCALE GENOMIC DNA]</scope>
    <source>
        <strain evidence="9 10">NHPC-3</strain>
    </source>
</reference>
<feature type="transmembrane region" description="Helical" evidence="8">
    <location>
        <begin position="448"/>
        <end position="468"/>
    </location>
</feature>
<accession>A0A365YIG2</accession>
<feature type="transmembrane region" description="Helical" evidence="8">
    <location>
        <begin position="417"/>
        <end position="436"/>
    </location>
</feature>
<dbReference type="PANTHER" id="PTHR42893:SF46">
    <property type="entry name" value="PROTEIN DETOXIFICATION 44, CHLOROPLASTIC"/>
    <property type="match status" value="1"/>
</dbReference>
<dbReference type="CDD" id="cd13136">
    <property type="entry name" value="MATE_DinF_like"/>
    <property type="match status" value="1"/>
</dbReference>
<sequence>MPSGGHQWNSGAAPFVRRGDVEWRLGVGLRRVEQVSSPTPVEPNRSISRQILALAVPALGALIAEPLFLIADSAIVGHLGVAELAGAALGTTVLQTAVGLMIFLAYATTPAVARALGAGQPARAMAAGRDGMWFAVALGVLLTIAGYLGAEAVVRGMGAEGATAQFAVDYIRYSLPGLTAMLLVFAATGILRGMQDTKTPLVVATAGFGLNIVLNFALVYGAGLSVAGAALGTSIAQWIMALVYLWMIIPRIRRENVSLAPSWAGFISTGQVGSWLMLRNLTMRAALLLTVVVATSSGEQTLAAHQLVFTVFSFLAFALDALAIAAQAMIGKELGRGDALQVRRLTGIMSRWGIYFGIATGAFLLATSWVFPMVFTADEQIRSLTTVGLWVLALAQPLCGLVFVLDGVLIGAGDARYLGLVGALNLAVYAPMLWAVHRFAQDPQSALVWIWIAFALGYMASRGVTLFVRSRGTAWMRLGA</sequence>
<evidence type="ECO:0000256" key="3">
    <source>
        <dbReference type="ARBA" id="ARBA00022448"/>
    </source>
</evidence>
<evidence type="ECO:0000313" key="10">
    <source>
        <dbReference type="Proteomes" id="UP000252167"/>
    </source>
</evidence>
<evidence type="ECO:0000256" key="2">
    <source>
        <dbReference type="ARBA" id="ARBA00010199"/>
    </source>
</evidence>
<keyword evidence="6 8" id="KW-1133">Transmembrane helix</keyword>
<evidence type="ECO:0000256" key="1">
    <source>
        <dbReference type="ARBA" id="ARBA00004651"/>
    </source>
</evidence>
<protein>
    <submittedName>
        <fullName evidence="9">MATE family efflux transporter</fullName>
    </submittedName>
</protein>
<proteinExistence type="inferred from homology"/>
<evidence type="ECO:0000256" key="8">
    <source>
        <dbReference type="SAM" id="Phobius"/>
    </source>
</evidence>
<dbReference type="NCBIfam" id="TIGR00797">
    <property type="entry name" value="matE"/>
    <property type="match status" value="1"/>
</dbReference>
<feature type="transmembrane region" description="Helical" evidence="8">
    <location>
        <begin position="132"/>
        <end position="150"/>
    </location>
</feature>
<dbReference type="EMBL" id="POAF01000003">
    <property type="protein sequence ID" value="RBM01814.1"/>
    <property type="molecule type" value="Genomic_DNA"/>
</dbReference>
<dbReference type="InterPro" id="IPR048279">
    <property type="entry name" value="MdtK-like"/>
</dbReference>
<dbReference type="InterPro" id="IPR044644">
    <property type="entry name" value="DinF-like"/>
</dbReference>
<dbReference type="InterPro" id="IPR002528">
    <property type="entry name" value="MATE_fam"/>
</dbReference>
<feature type="transmembrane region" description="Helical" evidence="8">
    <location>
        <begin position="170"/>
        <end position="189"/>
    </location>
</feature>
<keyword evidence="7 8" id="KW-0472">Membrane</keyword>
<keyword evidence="5 8" id="KW-0812">Transmembrane</keyword>
<feature type="transmembrane region" description="Helical" evidence="8">
    <location>
        <begin position="51"/>
        <end position="71"/>
    </location>
</feature>
<feature type="transmembrane region" description="Helical" evidence="8">
    <location>
        <begin position="201"/>
        <end position="220"/>
    </location>
</feature>
<dbReference type="GO" id="GO:0005886">
    <property type="term" value="C:plasma membrane"/>
    <property type="evidence" value="ECO:0007669"/>
    <property type="project" value="UniProtKB-SubCell"/>
</dbReference>
<evidence type="ECO:0000313" key="9">
    <source>
        <dbReference type="EMBL" id="RBM01814.1"/>
    </source>
</evidence>
<keyword evidence="4" id="KW-1003">Cell membrane</keyword>
<dbReference type="PANTHER" id="PTHR42893">
    <property type="entry name" value="PROTEIN DETOXIFICATION 44, CHLOROPLASTIC-RELATED"/>
    <property type="match status" value="1"/>
</dbReference>
<feature type="transmembrane region" description="Helical" evidence="8">
    <location>
        <begin position="387"/>
        <end position="405"/>
    </location>
</feature>
<evidence type="ECO:0000256" key="4">
    <source>
        <dbReference type="ARBA" id="ARBA00022475"/>
    </source>
</evidence>
<keyword evidence="3" id="KW-0813">Transport</keyword>
<feature type="transmembrane region" description="Helical" evidence="8">
    <location>
        <begin position="352"/>
        <end position="375"/>
    </location>
</feature>
<dbReference type="Proteomes" id="UP000252167">
    <property type="component" value="Unassembled WGS sequence"/>
</dbReference>
<comment type="subcellular location">
    <subcellularLocation>
        <location evidence="1">Cell membrane</location>
        <topology evidence="1">Multi-pass membrane protein</topology>
    </subcellularLocation>
</comment>